<evidence type="ECO:0000256" key="2">
    <source>
        <dbReference type="ARBA" id="ARBA00022801"/>
    </source>
</evidence>
<evidence type="ECO:0000256" key="1">
    <source>
        <dbReference type="ARBA" id="ARBA00008779"/>
    </source>
</evidence>
<dbReference type="InterPro" id="IPR000917">
    <property type="entry name" value="Sulfatase_N"/>
</dbReference>
<reference evidence="4 5" key="1">
    <citation type="submission" date="2016-11" db="EMBL/GenBank/DDBJ databases">
        <authorList>
            <person name="Jaros S."/>
            <person name="Januszkiewicz K."/>
            <person name="Wedrychowicz H."/>
        </authorList>
    </citation>
    <scope>NUCLEOTIDE SEQUENCE [LARGE SCALE GENOMIC DNA]</scope>
    <source>
        <strain evidence="4 5">DSM 21986</strain>
    </source>
</reference>
<dbReference type="Gene3D" id="3.30.1120.10">
    <property type="match status" value="1"/>
</dbReference>
<sequence>MNRIFMTSKISKGKKNFLKSQNILGTCLALLVLLQACNSVQNKSNGSEQGQRPNILIISIDNLGYGDFRTYNEASPIVTPNIDKLASQGVRFTRFYSAPTCAVARAQLLTGRYPHRNKLTWQLPGMAGNYGIGLPQSEIIIPRMLETSSAGYATGVFGKWNVGFAPGSRPTDRGFDEFLGNASGNIDYFSHVYGGMDDLYHNTESINRKGEYTTDLYADTAIDFIREKTERSNPWFVYLPFNAPHRPASKNVTPGEAIMRQAPDYAFEPYDFGPDVRDPQKRYNAVVTAMDRAVGRVMESLDSLGIADNTFVFLYSDNGGFSEPVEAGDQTNAPLRGYGNTYWEGGIRVPAFARWPGKIKPNSVIDVPLWSGDLFVAAAELAGADLPRDRVIDGKNPLPVMTGETEHSPHSMLYWGDYRGHQALHRQGWKIIRESPDSSWQLYNLQEDISESNDLASKRPELVERLSRSFDEKQEEIEHDLMREADTLDTSKLPLRLR</sequence>
<organism evidence="4 5">
    <name type="scientific">Fodinibius roseus</name>
    <dbReference type="NCBI Taxonomy" id="1194090"/>
    <lineage>
        <taxon>Bacteria</taxon>
        <taxon>Pseudomonadati</taxon>
        <taxon>Balneolota</taxon>
        <taxon>Balneolia</taxon>
        <taxon>Balneolales</taxon>
        <taxon>Balneolaceae</taxon>
        <taxon>Fodinibius</taxon>
    </lineage>
</organism>
<keyword evidence="5" id="KW-1185">Reference proteome</keyword>
<dbReference type="STRING" id="1194090.SAMN05443144_101392"/>
<evidence type="ECO:0000313" key="4">
    <source>
        <dbReference type="EMBL" id="SHE48200.1"/>
    </source>
</evidence>
<dbReference type="Gene3D" id="3.40.720.10">
    <property type="entry name" value="Alkaline Phosphatase, subunit A"/>
    <property type="match status" value="1"/>
</dbReference>
<dbReference type="EMBL" id="FQUS01000001">
    <property type="protein sequence ID" value="SHE48200.1"/>
    <property type="molecule type" value="Genomic_DNA"/>
</dbReference>
<name>A0A1M4TUP5_9BACT</name>
<dbReference type="Proteomes" id="UP000184041">
    <property type="component" value="Unassembled WGS sequence"/>
</dbReference>
<feature type="domain" description="Sulfatase N-terminal" evidence="3">
    <location>
        <begin position="53"/>
        <end position="383"/>
    </location>
</feature>
<comment type="similarity">
    <text evidence="1">Belongs to the sulfatase family.</text>
</comment>
<proteinExistence type="inferred from homology"/>
<gene>
    <name evidence="4" type="ORF">SAMN05443144_101392</name>
</gene>
<dbReference type="InterPro" id="IPR017850">
    <property type="entry name" value="Alkaline_phosphatase_core_sf"/>
</dbReference>
<evidence type="ECO:0000313" key="5">
    <source>
        <dbReference type="Proteomes" id="UP000184041"/>
    </source>
</evidence>
<dbReference type="InterPro" id="IPR050738">
    <property type="entry name" value="Sulfatase"/>
</dbReference>
<evidence type="ECO:0000259" key="3">
    <source>
        <dbReference type="Pfam" id="PF00884"/>
    </source>
</evidence>
<dbReference type="PANTHER" id="PTHR42693">
    <property type="entry name" value="ARYLSULFATASE FAMILY MEMBER"/>
    <property type="match status" value="1"/>
</dbReference>
<dbReference type="SUPFAM" id="SSF53649">
    <property type="entry name" value="Alkaline phosphatase-like"/>
    <property type="match status" value="1"/>
</dbReference>
<keyword evidence="2" id="KW-0378">Hydrolase</keyword>
<dbReference type="PANTHER" id="PTHR42693:SF53">
    <property type="entry name" value="ENDO-4-O-SULFATASE"/>
    <property type="match status" value="1"/>
</dbReference>
<dbReference type="AlphaFoldDB" id="A0A1M4TUP5"/>
<protein>
    <submittedName>
        <fullName evidence="4">Arylsulfatase A</fullName>
    </submittedName>
</protein>
<dbReference type="GO" id="GO:0004065">
    <property type="term" value="F:arylsulfatase activity"/>
    <property type="evidence" value="ECO:0007669"/>
    <property type="project" value="TreeGrafter"/>
</dbReference>
<accession>A0A1M4TUP5</accession>
<dbReference type="Pfam" id="PF00884">
    <property type="entry name" value="Sulfatase"/>
    <property type="match status" value="1"/>
</dbReference>
<dbReference type="OrthoDB" id="9764377at2"/>